<reference evidence="3 4" key="1">
    <citation type="submission" date="2016-09" db="EMBL/GenBank/DDBJ databases">
        <title>Pseudonocardia autotrophica DSM535, a candidate organism with high potential of specific P450 cytochromes.</title>
        <authorList>
            <person name="Grumaz C."/>
            <person name="Vainshtein Y."/>
            <person name="Kirstahler P."/>
            <person name="Sohn K."/>
        </authorList>
    </citation>
    <scope>NUCLEOTIDE SEQUENCE [LARGE SCALE GENOMIC DNA]</scope>
    <source>
        <strain evidence="3 4">DSM 535</strain>
    </source>
</reference>
<proteinExistence type="predicted"/>
<sequence>MTAQIRAAQGTGAQLTGWAHTPFGRLAAAGVEELAAEVASAALADAGIDASAIDLVSVGVYGAGLGRQSFHAALVGAGTPELAAVPAVRAENACATGSAALFTALDAVESGRARAALVIGAEKMTSTPGDEVGAALLGASHLPTEEHHGSFAAIFGELARRYAARYGDQRLALARIAAKNHANAVHNPYAHVRRDLGVEFCSTASERNPMVADPLLRTDCSMVSDGAAAVVVAGPDIARSARRAVRWLGRAQANDAMAIDARADVLEFDGARRAFHGALAEAGIELADLDLLETHDCFTQAELLQYEAFGLAAPGKGGTLLEDGHTGRDGVLPVNVSGGLKAKGHPIGATGVSQHVLAAMQLVGEAGDMQLGRAGRAAVFNMGGVAVANYASVLEAVR</sequence>
<name>A0A1Y2MNY5_PSEAH</name>
<dbReference type="NCBIfam" id="NF005704">
    <property type="entry name" value="PRK07516.1"/>
    <property type="match status" value="1"/>
</dbReference>
<dbReference type="InterPro" id="IPR055140">
    <property type="entry name" value="Thiolase_C_2"/>
</dbReference>
<evidence type="ECO:0000259" key="1">
    <source>
        <dbReference type="Pfam" id="PF00108"/>
    </source>
</evidence>
<dbReference type="InterPro" id="IPR016039">
    <property type="entry name" value="Thiolase-like"/>
</dbReference>
<comment type="caution">
    <text evidence="3">The sequence shown here is derived from an EMBL/GenBank/DDBJ whole genome shotgun (WGS) entry which is preliminary data.</text>
</comment>
<feature type="domain" description="Thiolase N-terminal" evidence="1">
    <location>
        <begin position="19"/>
        <end position="233"/>
    </location>
</feature>
<dbReference type="PANTHER" id="PTHR42870">
    <property type="entry name" value="ACETYL-COA C-ACETYLTRANSFERASE"/>
    <property type="match status" value="1"/>
</dbReference>
<dbReference type="AlphaFoldDB" id="A0A1Y2MNY5"/>
<organism evidence="3 4">
    <name type="scientific">Pseudonocardia autotrophica</name>
    <name type="common">Amycolata autotrophica</name>
    <name type="synonym">Nocardia autotrophica</name>
    <dbReference type="NCBI Taxonomy" id="2074"/>
    <lineage>
        <taxon>Bacteria</taxon>
        <taxon>Bacillati</taxon>
        <taxon>Actinomycetota</taxon>
        <taxon>Actinomycetes</taxon>
        <taxon>Pseudonocardiales</taxon>
        <taxon>Pseudonocardiaceae</taxon>
        <taxon>Pseudonocardia</taxon>
    </lineage>
</organism>
<protein>
    <submittedName>
        <fullName evidence="3">Putative acetyl-CoA acetyltransferase</fullName>
        <ecNumber evidence="3">2.3.1.9</ecNumber>
    </submittedName>
</protein>
<dbReference type="Gene3D" id="3.40.47.10">
    <property type="match status" value="1"/>
</dbReference>
<dbReference type="InterPro" id="IPR002155">
    <property type="entry name" value="Thiolase"/>
</dbReference>
<accession>A0A1Y2MNY5</accession>
<dbReference type="InterPro" id="IPR020616">
    <property type="entry name" value="Thiolase_N"/>
</dbReference>
<dbReference type="Pfam" id="PF00108">
    <property type="entry name" value="Thiolase_N"/>
    <property type="match status" value="1"/>
</dbReference>
<dbReference type="PIRSF" id="PIRSF000429">
    <property type="entry name" value="Ac-CoA_Ac_transf"/>
    <property type="match status" value="1"/>
</dbReference>
<dbReference type="Pfam" id="PF22691">
    <property type="entry name" value="Thiolase_C_1"/>
    <property type="match status" value="1"/>
</dbReference>
<dbReference type="EC" id="2.3.1.9" evidence="3"/>
<evidence type="ECO:0000259" key="2">
    <source>
        <dbReference type="Pfam" id="PF22691"/>
    </source>
</evidence>
<evidence type="ECO:0000313" key="4">
    <source>
        <dbReference type="Proteomes" id="UP000194360"/>
    </source>
</evidence>
<evidence type="ECO:0000313" key="3">
    <source>
        <dbReference type="EMBL" id="OSY36954.1"/>
    </source>
</evidence>
<dbReference type="Proteomes" id="UP000194360">
    <property type="component" value="Unassembled WGS sequence"/>
</dbReference>
<dbReference type="STRING" id="2074.BG845_05037"/>
<dbReference type="SUPFAM" id="SSF53901">
    <property type="entry name" value="Thiolase-like"/>
    <property type="match status" value="1"/>
</dbReference>
<keyword evidence="4" id="KW-1185">Reference proteome</keyword>
<gene>
    <name evidence="3" type="ORF">BG845_05037</name>
</gene>
<dbReference type="GO" id="GO:0003985">
    <property type="term" value="F:acetyl-CoA C-acetyltransferase activity"/>
    <property type="evidence" value="ECO:0007669"/>
    <property type="project" value="UniProtKB-EC"/>
</dbReference>
<dbReference type="RefSeq" id="WP_085915192.1">
    <property type="nucleotide sequence ID" value="NZ_AP018920.1"/>
</dbReference>
<keyword evidence="3" id="KW-0808">Transferase</keyword>
<feature type="domain" description="Thiolase C-terminal" evidence="2">
    <location>
        <begin position="251"/>
        <end position="395"/>
    </location>
</feature>
<keyword evidence="3" id="KW-0012">Acyltransferase</keyword>
<dbReference type="OrthoDB" id="9785768at2"/>
<dbReference type="EMBL" id="MIGB01000034">
    <property type="protein sequence ID" value="OSY36954.1"/>
    <property type="molecule type" value="Genomic_DNA"/>
</dbReference>
<dbReference type="CDD" id="cd00829">
    <property type="entry name" value="SCP-x_thiolase"/>
    <property type="match status" value="1"/>
</dbReference>
<dbReference type="PANTHER" id="PTHR42870:SF1">
    <property type="entry name" value="NON-SPECIFIC LIPID-TRANSFER PROTEIN-LIKE 2"/>
    <property type="match status" value="1"/>
</dbReference>